<dbReference type="InterPro" id="IPR050314">
    <property type="entry name" value="Glycosyl_Hydrlase_18"/>
</dbReference>
<dbReference type="Pfam" id="PF00704">
    <property type="entry name" value="Glyco_hydro_18"/>
    <property type="match status" value="1"/>
</dbReference>
<dbReference type="InterPro" id="IPR017853">
    <property type="entry name" value="GH"/>
</dbReference>
<feature type="domain" description="GH18" evidence="5">
    <location>
        <begin position="239"/>
        <end position="716"/>
    </location>
</feature>
<keyword evidence="2" id="KW-0146">Chitin degradation</keyword>
<dbReference type="Pfam" id="PF02839">
    <property type="entry name" value="CBM_5_12"/>
    <property type="match status" value="1"/>
</dbReference>
<dbReference type="SUPFAM" id="SSF51445">
    <property type="entry name" value="(Trans)glycosidases"/>
    <property type="match status" value="1"/>
</dbReference>
<sequence>MQLRHWRGMPLAGLLWVSAFIGCGSTEPSPRPPEPPVDSREGALVVDCTGYPAWNASTIYKAGDRVVYQNSLYEALVAIWTADPVHGTASGWYKLVGACGIVVPDTQAPTVPAALRSTAVGSTTVSLAWDASTDNVAVTGYDVFIGTGTTAVATSPSTSVLVTGLTASTAYSFTVKAKDAAGNISGASTAVSVTTTPGGGDPPVGCRPDGLYVTPGLNVPHCQVYDSAGREKMGADHPRRIIGYFTSWRTGKNGQPAYLATQIPWNNITHINYAFAHVDQQNRVSVGANSANNPATGMEWPGVAGAEMDPAFSYKGHFNLLNKFKKQYPNVKTLISIGGWAESGGILNEDGNRVASGGFYSMTTTSNNAVNTAAINTFADSVVTFLRTYGFDGADIDYEYATSMPNAGNPDDFTFATPRRGALMKGYVVLMKTLREKLDAASAADGKYYMLTAAVTASGWILRGTETYQVTQYLDYANLMTYDLHGAWNEFVGPNAALFDDGKDAELLHWNVYGTYGGIGYLNTDWAYHYFRGAMQAGRINIGVPYYTRGWQGVTGGTNGLWGKAPLADQTKCPPGTGPNVGSTVPCGNGALGIDNLWHDKNSLGAEVASGSNPMWHAKNLQDGRLGSYVTAYGLDPVNDPTDRISGTYARNYSASVASPWLWNATKKVFLSTEDEESLGAKAQYVADRGIGGIMIWELAGDYAFDQSRANGQGEYYIGYTLTRLLYEKFKTASPYKNLRANQAMPVAADTLDVAVELEGFAVGDSNYPISPTLKLTNNSGQAIPGGALLQFDYGTSAPATLAQQSGWTLSTVRSEHSGSNSGGFKGDFHRVQLTVPSWQSIPNGSSVTVKLTYQLPIASLSNYTLSFGGKTYGLKQNYGR</sequence>
<dbReference type="SMART" id="SM00636">
    <property type="entry name" value="Glyco_18"/>
    <property type="match status" value="1"/>
</dbReference>
<evidence type="ECO:0000256" key="1">
    <source>
        <dbReference type="ARBA" id="ARBA00022801"/>
    </source>
</evidence>
<dbReference type="InterPro" id="IPR003961">
    <property type="entry name" value="FN3_dom"/>
</dbReference>
<dbReference type="Gene3D" id="3.20.20.80">
    <property type="entry name" value="Glycosidases"/>
    <property type="match status" value="1"/>
</dbReference>
<proteinExistence type="predicted"/>
<dbReference type="RefSeq" id="WP_206714486.1">
    <property type="nucleotide sequence ID" value="NZ_CP071091.1"/>
</dbReference>
<dbReference type="InterPro" id="IPR003610">
    <property type="entry name" value="CBM5/12"/>
</dbReference>
<keyword evidence="2" id="KW-0624">Polysaccharide degradation</keyword>
<keyword evidence="3" id="KW-0119">Carbohydrate metabolism</keyword>
<evidence type="ECO:0000256" key="2">
    <source>
        <dbReference type="ARBA" id="ARBA00023024"/>
    </source>
</evidence>
<feature type="domain" description="Fibronectin type-III" evidence="4">
    <location>
        <begin position="111"/>
        <end position="198"/>
    </location>
</feature>
<protein>
    <submittedName>
        <fullName evidence="6">Chitinase C-terminal domain-containing protein</fullName>
    </submittedName>
</protein>
<dbReference type="Pfam" id="PF00041">
    <property type="entry name" value="fn3"/>
    <property type="match status" value="1"/>
</dbReference>
<dbReference type="PROSITE" id="PS50853">
    <property type="entry name" value="FN3"/>
    <property type="match status" value="1"/>
</dbReference>
<evidence type="ECO:0000259" key="5">
    <source>
        <dbReference type="PROSITE" id="PS51910"/>
    </source>
</evidence>
<evidence type="ECO:0000313" key="6">
    <source>
        <dbReference type="EMBL" id="QSQ12771.1"/>
    </source>
</evidence>
<organism evidence="6 7">
    <name type="scientific">Myxococcus landrumensis</name>
    <dbReference type="NCBI Taxonomy" id="2813577"/>
    <lineage>
        <taxon>Bacteria</taxon>
        <taxon>Pseudomonadati</taxon>
        <taxon>Myxococcota</taxon>
        <taxon>Myxococcia</taxon>
        <taxon>Myxococcales</taxon>
        <taxon>Cystobacterineae</taxon>
        <taxon>Myxococcaceae</taxon>
        <taxon>Myxococcus</taxon>
    </lineage>
</organism>
<dbReference type="InterPro" id="IPR036116">
    <property type="entry name" value="FN3_sf"/>
</dbReference>
<dbReference type="SMART" id="SM00060">
    <property type="entry name" value="FN3"/>
    <property type="match status" value="1"/>
</dbReference>
<name>A0ABX7N2N8_9BACT</name>
<dbReference type="CDD" id="cd06548">
    <property type="entry name" value="GH18_chitinase"/>
    <property type="match status" value="1"/>
</dbReference>
<accession>A0ABX7N2N8</accession>
<dbReference type="InterPro" id="IPR029070">
    <property type="entry name" value="Chitinase_insertion_sf"/>
</dbReference>
<gene>
    <name evidence="6" type="ORF">JY572_31150</name>
</gene>
<dbReference type="Gene3D" id="3.10.50.10">
    <property type="match status" value="1"/>
</dbReference>
<dbReference type="InterPro" id="IPR013783">
    <property type="entry name" value="Ig-like_fold"/>
</dbReference>
<dbReference type="SUPFAM" id="SSF54556">
    <property type="entry name" value="Chitinase insertion domain"/>
    <property type="match status" value="1"/>
</dbReference>
<dbReference type="SUPFAM" id="SSF51055">
    <property type="entry name" value="Carbohydrate binding domain"/>
    <property type="match status" value="1"/>
</dbReference>
<evidence type="ECO:0000256" key="3">
    <source>
        <dbReference type="ARBA" id="ARBA00023277"/>
    </source>
</evidence>
<dbReference type="PANTHER" id="PTHR11177">
    <property type="entry name" value="CHITINASE"/>
    <property type="match status" value="1"/>
</dbReference>
<dbReference type="Pfam" id="PF06483">
    <property type="entry name" value="ChiC"/>
    <property type="match status" value="1"/>
</dbReference>
<dbReference type="CDD" id="cd12214">
    <property type="entry name" value="ChiA1_BD"/>
    <property type="match status" value="1"/>
</dbReference>
<dbReference type="SUPFAM" id="SSF49265">
    <property type="entry name" value="Fibronectin type III"/>
    <property type="match status" value="1"/>
</dbReference>
<dbReference type="Proteomes" id="UP000663090">
    <property type="component" value="Chromosome"/>
</dbReference>
<dbReference type="InterPro" id="IPR001223">
    <property type="entry name" value="Glyco_hydro18_cat"/>
</dbReference>
<dbReference type="Gene3D" id="2.10.10.20">
    <property type="entry name" value="Carbohydrate-binding module superfamily 5/12"/>
    <property type="match status" value="1"/>
</dbReference>
<evidence type="ECO:0000313" key="7">
    <source>
        <dbReference type="Proteomes" id="UP000663090"/>
    </source>
</evidence>
<dbReference type="EMBL" id="CP071091">
    <property type="protein sequence ID" value="QSQ12771.1"/>
    <property type="molecule type" value="Genomic_DNA"/>
</dbReference>
<evidence type="ECO:0000259" key="4">
    <source>
        <dbReference type="PROSITE" id="PS50853"/>
    </source>
</evidence>
<dbReference type="InterPro" id="IPR011583">
    <property type="entry name" value="Chitinase_II/V-like_cat"/>
</dbReference>
<dbReference type="PANTHER" id="PTHR11177:SF308">
    <property type="entry name" value="CHITINASE A"/>
    <property type="match status" value="1"/>
</dbReference>
<dbReference type="SMART" id="SM00495">
    <property type="entry name" value="ChtBD3"/>
    <property type="match status" value="1"/>
</dbReference>
<dbReference type="CDD" id="cd00063">
    <property type="entry name" value="FN3"/>
    <property type="match status" value="1"/>
</dbReference>
<dbReference type="PROSITE" id="PS51910">
    <property type="entry name" value="GH18_2"/>
    <property type="match status" value="1"/>
</dbReference>
<dbReference type="InterPro" id="IPR009470">
    <property type="entry name" value="Chi_C"/>
</dbReference>
<dbReference type="PROSITE" id="PS51257">
    <property type="entry name" value="PROKAR_LIPOPROTEIN"/>
    <property type="match status" value="1"/>
</dbReference>
<reference evidence="6 7" key="1">
    <citation type="submission" date="2021-02" db="EMBL/GenBank/DDBJ databases">
        <title>De Novo genome assembly of isolated myxobacteria.</title>
        <authorList>
            <person name="Stevens D.C."/>
        </authorList>
    </citation>
    <scope>NUCLEOTIDE SEQUENCE [LARGE SCALE GENOMIC DNA]</scope>
    <source>
        <strain evidence="6 7">SCHIC003</strain>
    </source>
</reference>
<keyword evidence="1" id="KW-0378">Hydrolase</keyword>
<keyword evidence="7" id="KW-1185">Reference proteome</keyword>
<dbReference type="Gene3D" id="2.60.40.10">
    <property type="entry name" value="Immunoglobulins"/>
    <property type="match status" value="1"/>
</dbReference>
<dbReference type="InterPro" id="IPR036573">
    <property type="entry name" value="CBM_sf_5/12"/>
</dbReference>